<evidence type="ECO:0000256" key="3">
    <source>
        <dbReference type="ARBA" id="ARBA00022840"/>
    </source>
</evidence>
<reference evidence="7 8" key="1">
    <citation type="journal article" date="2016" name="Nat. Commun.">
        <title>Thousands of microbial genomes shed light on interconnected biogeochemical processes in an aquifer system.</title>
        <authorList>
            <person name="Anantharaman K."/>
            <person name="Brown C.T."/>
            <person name="Hug L.A."/>
            <person name="Sharon I."/>
            <person name="Castelle C.J."/>
            <person name="Probst A.J."/>
            <person name="Thomas B.C."/>
            <person name="Singh A."/>
            <person name="Wilkins M.J."/>
            <person name="Karaoz U."/>
            <person name="Brodie E.L."/>
            <person name="Williams K.H."/>
            <person name="Hubbard S.S."/>
            <person name="Banfield J.F."/>
        </authorList>
    </citation>
    <scope>NUCLEOTIDE SEQUENCE [LARGE SCALE GENOMIC DNA]</scope>
</reference>
<dbReference type="PANTHER" id="PTHR43024">
    <property type="entry name" value="UDP-N-ACETYLMURAMOYL-TRIPEPTIDE--D-ALANYL-D-ALANINE LIGASE"/>
    <property type="match status" value="1"/>
</dbReference>
<feature type="transmembrane region" description="Helical" evidence="4">
    <location>
        <begin position="71"/>
        <end position="93"/>
    </location>
</feature>
<evidence type="ECO:0000256" key="2">
    <source>
        <dbReference type="ARBA" id="ARBA00022741"/>
    </source>
</evidence>
<name>A0A1G2IUN2_9BACT</name>
<keyword evidence="1" id="KW-0436">Ligase</keyword>
<feature type="domain" description="Mur ligase C-terminal" evidence="5">
    <location>
        <begin position="416"/>
        <end position="532"/>
    </location>
</feature>
<dbReference type="InterPro" id="IPR051046">
    <property type="entry name" value="MurCDEF_CellWall_CoF430Synth"/>
</dbReference>
<dbReference type="InterPro" id="IPR013221">
    <property type="entry name" value="Mur_ligase_cen"/>
</dbReference>
<feature type="domain" description="Mur ligase central" evidence="6">
    <location>
        <begin position="186"/>
        <end position="386"/>
    </location>
</feature>
<evidence type="ECO:0000259" key="5">
    <source>
        <dbReference type="Pfam" id="PF02875"/>
    </source>
</evidence>
<keyword evidence="2" id="KW-0547">Nucleotide-binding</keyword>
<keyword evidence="4" id="KW-1133">Transmembrane helix</keyword>
<dbReference type="GO" id="GO:0005524">
    <property type="term" value="F:ATP binding"/>
    <property type="evidence" value="ECO:0007669"/>
    <property type="project" value="UniProtKB-KW"/>
</dbReference>
<evidence type="ECO:0000259" key="6">
    <source>
        <dbReference type="Pfam" id="PF08245"/>
    </source>
</evidence>
<keyword evidence="4" id="KW-0472">Membrane</keyword>
<protein>
    <submittedName>
        <fullName evidence="7">Uncharacterized protein</fullName>
    </submittedName>
</protein>
<dbReference type="EMBL" id="MHPJ01000019">
    <property type="protein sequence ID" value="OGZ78505.1"/>
    <property type="molecule type" value="Genomic_DNA"/>
</dbReference>
<proteinExistence type="predicted"/>
<accession>A0A1G2IUN2</accession>
<organism evidence="7 8">
    <name type="scientific">Candidatus Staskawiczbacteria bacterium RIFOXYB1_FULL_37_44</name>
    <dbReference type="NCBI Taxonomy" id="1802223"/>
    <lineage>
        <taxon>Bacteria</taxon>
        <taxon>Candidatus Staskawicziibacteriota</taxon>
    </lineage>
</organism>
<dbReference type="InterPro" id="IPR036565">
    <property type="entry name" value="Mur-like_cat_sf"/>
</dbReference>
<evidence type="ECO:0000313" key="7">
    <source>
        <dbReference type="EMBL" id="OGZ78505.1"/>
    </source>
</evidence>
<gene>
    <name evidence="7" type="ORF">A2358_03090</name>
</gene>
<evidence type="ECO:0000313" key="8">
    <source>
        <dbReference type="Proteomes" id="UP000178650"/>
    </source>
</evidence>
<dbReference type="AlphaFoldDB" id="A0A1G2IUN2"/>
<dbReference type="STRING" id="1802223.A2358_03090"/>
<dbReference type="Pfam" id="PF02875">
    <property type="entry name" value="Mur_ligase_C"/>
    <property type="match status" value="1"/>
</dbReference>
<dbReference type="Gene3D" id="3.90.190.20">
    <property type="entry name" value="Mur ligase, C-terminal domain"/>
    <property type="match status" value="1"/>
</dbReference>
<sequence length="542" mass="61170">MFFLLNILWFIWILKYVLFWLYLWQLKEYHIGRFVDHFRTHSGKKLLLSFEQILKICLLVFLFLIPSLFSFLFFVIFLIYFLRALVFFRAIYLKSFKRPVRTFKTIFLASVYFAALIIFLFWSFGLKDIDQPKWFLAFDILTPLIISAIVLFFQPFFALIRTNTLKKAGKKLDKIKELSRIKVVAITGSYGKTSTKEFLTAILSKQFKILSTKEHQNSEIGIANCILGSLKPSHQIFIAEVGAYNKGKIKEVCEVLRPEIGIVTGVNEQHLALFGSLKNLLSAEGGGELAECLPKNGLLVLNGDNKYCLDLTKKNIDVAKKIYTINKNYINSDIWTEDILVEKNSISFLSVAKINPPAGGKELGHFNVNVLGKQNVQNLLAAILVARELGMSIGEISEACKNIKQEQAGMVLKHGKLGLNVVDSSYSANPDGVFADLDYFSIFENKKLVVMPCLIELGPKSSAIHQKIGRRIAKVCDLAIITSKDKFEDLKQGFDSVINPGSKKIIFLENPEEIATAITSFCKSGDAVLLEGRVPKKLHELL</sequence>
<keyword evidence="4" id="KW-0812">Transmembrane</keyword>
<keyword evidence="3" id="KW-0067">ATP-binding</keyword>
<dbReference type="InterPro" id="IPR004101">
    <property type="entry name" value="Mur_ligase_C"/>
</dbReference>
<evidence type="ECO:0000256" key="4">
    <source>
        <dbReference type="SAM" id="Phobius"/>
    </source>
</evidence>
<dbReference type="GO" id="GO:0016881">
    <property type="term" value="F:acid-amino acid ligase activity"/>
    <property type="evidence" value="ECO:0007669"/>
    <property type="project" value="InterPro"/>
</dbReference>
<comment type="caution">
    <text evidence="7">The sequence shown here is derived from an EMBL/GenBank/DDBJ whole genome shotgun (WGS) entry which is preliminary data.</text>
</comment>
<dbReference type="Proteomes" id="UP000178650">
    <property type="component" value="Unassembled WGS sequence"/>
</dbReference>
<feature type="transmembrane region" description="Helical" evidence="4">
    <location>
        <begin position="105"/>
        <end position="124"/>
    </location>
</feature>
<feature type="transmembrane region" description="Helical" evidence="4">
    <location>
        <begin position="6"/>
        <end position="25"/>
    </location>
</feature>
<dbReference type="Pfam" id="PF08245">
    <property type="entry name" value="Mur_ligase_M"/>
    <property type="match status" value="1"/>
</dbReference>
<feature type="transmembrane region" description="Helical" evidence="4">
    <location>
        <begin position="136"/>
        <end position="160"/>
    </location>
</feature>
<dbReference type="SUPFAM" id="SSF53244">
    <property type="entry name" value="MurD-like peptide ligases, peptide-binding domain"/>
    <property type="match status" value="1"/>
</dbReference>
<dbReference type="SUPFAM" id="SSF53623">
    <property type="entry name" value="MurD-like peptide ligases, catalytic domain"/>
    <property type="match status" value="1"/>
</dbReference>
<dbReference type="Gene3D" id="3.40.1190.10">
    <property type="entry name" value="Mur-like, catalytic domain"/>
    <property type="match status" value="1"/>
</dbReference>
<dbReference type="InterPro" id="IPR036615">
    <property type="entry name" value="Mur_ligase_C_dom_sf"/>
</dbReference>
<dbReference type="PANTHER" id="PTHR43024:SF1">
    <property type="entry name" value="UDP-N-ACETYLMURAMOYL-TRIPEPTIDE--D-ALANYL-D-ALANINE LIGASE"/>
    <property type="match status" value="1"/>
</dbReference>
<evidence type="ECO:0000256" key="1">
    <source>
        <dbReference type="ARBA" id="ARBA00022598"/>
    </source>
</evidence>